<evidence type="ECO:0000256" key="8">
    <source>
        <dbReference type="ARBA" id="ARBA00048141"/>
    </source>
</evidence>
<dbReference type="NCBIfam" id="TIGR00761">
    <property type="entry name" value="argB"/>
    <property type="match status" value="1"/>
</dbReference>
<evidence type="ECO:0000313" key="12">
    <source>
        <dbReference type="Proteomes" id="UP000295565"/>
    </source>
</evidence>
<keyword evidence="9" id="KW-0963">Cytoplasm</keyword>
<dbReference type="HAMAP" id="MF_00082">
    <property type="entry name" value="ArgB"/>
    <property type="match status" value="1"/>
</dbReference>
<evidence type="ECO:0000256" key="5">
    <source>
        <dbReference type="ARBA" id="ARBA00022741"/>
    </source>
</evidence>
<dbReference type="AlphaFoldDB" id="A0A4R1K0Y8"/>
<feature type="binding site" evidence="9">
    <location>
        <position position="155"/>
    </location>
    <ligand>
        <name>substrate</name>
    </ligand>
</feature>
<dbReference type="RefSeq" id="WP_131912195.1">
    <property type="nucleotide sequence ID" value="NZ_OU594967.1"/>
</dbReference>
<feature type="site" description="Transition state stabilizer" evidence="9">
    <location>
        <position position="214"/>
    </location>
</feature>
<dbReference type="InterPro" id="IPR004662">
    <property type="entry name" value="AcgluKinase_fam"/>
</dbReference>
<protein>
    <recommendedName>
        <fullName evidence="9">Acetylglutamate kinase</fullName>
        <ecNumber evidence="9">2.7.2.8</ecNumber>
    </recommendedName>
    <alternativeName>
        <fullName evidence="9">N-acetyl-L-glutamate 5-phosphotransferase</fullName>
    </alternativeName>
    <alternativeName>
        <fullName evidence="9">NAG kinase</fullName>
        <shortName evidence="9">NAGK</shortName>
    </alternativeName>
</protein>
<name>A0A4R1K0Y8_9GAMM</name>
<keyword evidence="5 9" id="KW-0547">Nucleotide-binding</keyword>
<comment type="function">
    <text evidence="9">Catalyzes the ATP-dependent phosphorylation of N-acetyl-L-glutamate.</text>
</comment>
<dbReference type="EC" id="2.7.2.8" evidence="9"/>
<dbReference type="PANTHER" id="PTHR23342">
    <property type="entry name" value="N-ACETYLGLUTAMATE SYNTHASE"/>
    <property type="match status" value="1"/>
</dbReference>
<feature type="site" description="Transition state stabilizer" evidence="9">
    <location>
        <position position="8"/>
    </location>
</feature>
<keyword evidence="6 9" id="KW-0418">Kinase</keyword>
<dbReference type="OrthoDB" id="5915023at2"/>
<keyword evidence="4 9" id="KW-0808">Transferase</keyword>
<keyword evidence="12" id="KW-1185">Reference proteome</keyword>
<comment type="similarity">
    <text evidence="9">Belongs to the acetylglutamate kinase family. ArgB subfamily.</text>
</comment>
<sequence length="262" mass="27157">MLEPIVLKLGGAIFENETALANLCQALASVQERPLVLVHGGGVIVESLLAHLGLVSEKIEGLRVTPHTQIDYVTGALAGTANKKLTAAILRQGRAAVGLCLGDGGLCRVTELDAKFGAVGQCDSGDPELLSTLLEQHYLPVISSIGIGDDGQLYNVNADQAAVAIGKMLQGPLVLLSDVPGVLDENGQLIESLDQSQAEQLMASGTIHGGMAVKVKAALDASEAMQQVVILAGWKDADALAKLLMGESVGTTVNATNTIEKY</sequence>
<keyword evidence="2 9" id="KW-0055">Arginine biosynthesis</keyword>
<keyword evidence="3 9" id="KW-0028">Amino-acid biosynthesis</keyword>
<proteinExistence type="inferred from homology"/>
<dbReference type="GO" id="GO:0042450">
    <property type="term" value="P:L-arginine biosynthetic process via ornithine"/>
    <property type="evidence" value="ECO:0007669"/>
    <property type="project" value="UniProtKB-UniRule"/>
</dbReference>
<dbReference type="SUPFAM" id="SSF53633">
    <property type="entry name" value="Carbamate kinase-like"/>
    <property type="match status" value="1"/>
</dbReference>
<comment type="caution">
    <text evidence="11">The sequence shown here is derived from an EMBL/GenBank/DDBJ whole genome shotgun (WGS) entry which is preliminary data.</text>
</comment>
<dbReference type="InterPro" id="IPR037528">
    <property type="entry name" value="ArgB"/>
</dbReference>
<evidence type="ECO:0000259" key="10">
    <source>
        <dbReference type="Pfam" id="PF00696"/>
    </source>
</evidence>
<dbReference type="Gene3D" id="3.40.1160.10">
    <property type="entry name" value="Acetylglutamate kinase-like"/>
    <property type="match status" value="1"/>
</dbReference>
<accession>A0A4R1K0Y8</accession>
<comment type="catalytic activity">
    <reaction evidence="8 9">
        <text>N-acetyl-L-glutamate + ATP = N-acetyl-L-glutamyl 5-phosphate + ADP</text>
        <dbReference type="Rhea" id="RHEA:14629"/>
        <dbReference type="ChEBI" id="CHEBI:30616"/>
        <dbReference type="ChEBI" id="CHEBI:44337"/>
        <dbReference type="ChEBI" id="CHEBI:57936"/>
        <dbReference type="ChEBI" id="CHEBI:456216"/>
        <dbReference type="EC" id="2.7.2.8"/>
    </reaction>
</comment>
<dbReference type="EMBL" id="SMGD01000012">
    <property type="protein sequence ID" value="TCK57638.1"/>
    <property type="molecule type" value="Genomic_DNA"/>
</dbReference>
<feature type="domain" description="Aspartate/glutamate/uridylate kinase" evidence="10">
    <location>
        <begin position="5"/>
        <end position="230"/>
    </location>
</feature>
<dbReference type="GO" id="GO:0003991">
    <property type="term" value="F:acetylglutamate kinase activity"/>
    <property type="evidence" value="ECO:0007669"/>
    <property type="project" value="UniProtKB-UniRule"/>
</dbReference>
<organism evidence="11 12">
    <name type="scientific">Celerinatantimonas diazotrophica</name>
    <dbReference type="NCBI Taxonomy" id="412034"/>
    <lineage>
        <taxon>Bacteria</taxon>
        <taxon>Pseudomonadati</taxon>
        <taxon>Pseudomonadota</taxon>
        <taxon>Gammaproteobacteria</taxon>
        <taxon>Celerinatantimonadaceae</taxon>
        <taxon>Celerinatantimonas</taxon>
    </lineage>
</organism>
<dbReference type="InterPro" id="IPR036393">
    <property type="entry name" value="AceGlu_kinase-like_sf"/>
</dbReference>
<evidence type="ECO:0000256" key="1">
    <source>
        <dbReference type="ARBA" id="ARBA00004828"/>
    </source>
</evidence>
<keyword evidence="7 9" id="KW-0067">ATP-binding</keyword>
<evidence type="ECO:0000256" key="4">
    <source>
        <dbReference type="ARBA" id="ARBA00022679"/>
    </source>
</evidence>
<comment type="subcellular location">
    <subcellularLocation>
        <location evidence="9">Cytoplasm</location>
    </subcellularLocation>
</comment>
<gene>
    <name evidence="9" type="primary">argB</name>
    <name evidence="11" type="ORF">EV690_1326</name>
</gene>
<evidence type="ECO:0000256" key="7">
    <source>
        <dbReference type="ARBA" id="ARBA00022840"/>
    </source>
</evidence>
<feature type="binding site" evidence="9">
    <location>
        <begin position="41"/>
        <end position="42"/>
    </location>
    <ligand>
        <name>substrate</name>
    </ligand>
</feature>
<evidence type="ECO:0000256" key="3">
    <source>
        <dbReference type="ARBA" id="ARBA00022605"/>
    </source>
</evidence>
<dbReference type="GO" id="GO:0005737">
    <property type="term" value="C:cytoplasm"/>
    <property type="evidence" value="ECO:0007669"/>
    <property type="project" value="UniProtKB-SubCell"/>
</dbReference>
<dbReference type="PIRSF" id="PIRSF000728">
    <property type="entry name" value="NAGK"/>
    <property type="match status" value="1"/>
</dbReference>
<evidence type="ECO:0000313" key="11">
    <source>
        <dbReference type="EMBL" id="TCK57638.1"/>
    </source>
</evidence>
<dbReference type="Proteomes" id="UP000295565">
    <property type="component" value="Unassembled WGS sequence"/>
</dbReference>
<dbReference type="InterPro" id="IPR001048">
    <property type="entry name" value="Asp/Glu/Uridylate_kinase"/>
</dbReference>
<feature type="binding site" evidence="9">
    <location>
        <position position="63"/>
    </location>
    <ligand>
        <name>substrate</name>
    </ligand>
</feature>
<comment type="pathway">
    <text evidence="1 9">Amino-acid biosynthesis; L-arginine biosynthesis; N(2)-acetyl-L-ornithine from L-glutamate: step 2/4.</text>
</comment>
<dbReference type="PANTHER" id="PTHR23342:SF0">
    <property type="entry name" value="N-ACETYLGLUTAMATE SYNTHASE, MITOCHONDRIAL"/>
    <property type="match status" value="1"/>
</dbReference>
<dbReference type="GO" id="GO:0005524">
    <property type="term" value="F:ATP binding"/>
    <property type="evidence" value="ECO:0007669"/>
    <property type="project" value="UniProtKB-UniRule"/>
</dbReference>
<reference evidence="11 12" key="1">
    <citation type="submission" date="2019-03" db="EMBL/GenBank/DDBJ databases">
        <title>Genomic Encyclopedia of Type Strains, Phase IV (KMG-IV): sequencing the most valuable type-strain genomes for metagenomic binning, comparative biology and taxonomic classification.</title>
        <authorList>
            <person name="Goeker M."/>
        </authorList>
    </citation>
    <scope>NUCLEOTIDE SEQUENCE [LARGE SCALE GENOMIC DNA]</scope>
    <source>
        <strain evidence="11 12">DSM 18577</strain>
    </source>
</reference>
<evidence type="ECO:0000256" key="9">
    <source>
        <dbReference type="HAMAP-Rule" id="MF_00082"/>
    </source>
</evidence>
<evidence type="ECO:0000256" key="2">
    <source>
        <dbReference type="ARBA" id="ARBA00022571"/>
    </source>
</evidence>
<dbReference type="UniPathway" id="UPA00068">
    <property type="reaction ID" value="UER00107"/>
</dbReference>
<dbReference type="Pfam" id="PF00696">
    <property type="entry name" value="AA_kinase"/>
    <property type="match status" value="1"/>
</dbReference>
<evidence type="ECO:0000256" key="6">
    <source>
        <dbReference type="ARBA" id="ARBA00022777"/>
    </source>
</evidence>